<accession>A0A5B7YCP2</accession>
<dbReference type="InterPro" id="IPR016181">
    <property type="entry name" value="Acyl_CoA_acyltransferase"/>
</dbReference>
<keyword evidence="3" id="KW-1185">Reference proteome</keyword>
<evidence type="ECO:0000313" key="3">
    <source>
        <dbReference type="Proteomes" id="UP000304912"/>
    </source>
</evidence>
<dbReference type="SUPFAM" id="SSF55729">
    <property type="entry name" value="Acyl-CoA N-acyltransferases (Nat)"/>
    <property type="match status" value="1"/>
</dbReference>
<protein>
    <submittedName>
        <fullName evidence="2">GNAT family N-acetyltransferase</fullName>
    </submittedName>
</protein>
<organism evidence="2 3">
    <name type="scientific">Salinimonas iocasae</name>
    <dbReference type="NCBI Taxonomy" id="2572577"/>
    <lineage>
        <taxon>Bacteria</taxon>
        <taxon>Pseudomonadati</taxon>
        <taxon>Pseudomonadota</taxon>
        <taxon>Gammaproteobacteria</taxon>
        <taxon>Alteromonadales</taxon>
        <taxon>Alteromonadaceae</taxon>
        <taxon>Alteromonas/Salinimonas group</taxon>
        <taxon>Salinimonas</taxon>
    </lineage>
</organism>
<proteinExistence type="predicted"/>
<dbReference type="EMBL" id="CP039852">
    <property type="protein sequence ID" value="QCZ93321.1"/>
    <property type="molecule type" value="Genomic_DNA"/>
</dbReference>
<reference evidence="2 3" key="1">
    <citation type="submission" date="2019-04" db="EMBL/GenBank/DDBJ databases">
        <title>Salinimonas iocasae sp. nov., a halophilic bacterium isolated from the outer tube casing of tubeworms in Okinawa Trough.</title>
        <authorList>
            <person name="Zhang H."/>
            <person name="Wang H."/>
            <person name="Li C."/>
        </authorList>
    </citation>
    <scope>NUCLEOTIDE SEQUENCE [LARGE SCALE GENOMIC DNA]</scope>
    <source>
        <strain evidence="2 3">KX18D6</strain>
    </source>
</reference>
<dbReference type="Gene3D" id="3.40.630.30">
    <property type="match status" value="1"/>
</dbReference>
<dbReference type="Proteomes" id="UP000304912">
    <property type="component" value="Chromosome"/>
</dbReference>
<name>A0A5B7YCP2_9ALTE</name>
<dbReference type="PROSITE" id="PS51186">
    <property type="entry name" value="GNAT"/>
    <property type="match status" value="1"/>
</dbReference>
<gene>
    <name evidence="2" type="ORF">FBQ74_07395</name>
</gene>
<dbReference type="OrthoDB" id="9796171at2"/>
<sequence>MAFQIEQVDWQSASQRLIELREQVFVLEWQLPREAEFDEDDKSALHIIISDGDKKAIATARLKPTGEIGRVAIRIGYRNLSVYKQLFGALVTLAYSLNITTLTMNCDLTSVSHHESLGFTCSGPAFMEAGIARQPMSCPLSSFRLPDADHLH</sequence>
<dbReference type="AlphaFoldDB" id="A0A5B7YCP2"/>
<feature type="domain" description="N-acetyltransferase" evidence="1">
    <location>
        <begin position="3"/>
        <end position="141"/>
    </location>
</feature>
<evidence type="ECO:0000259" key="1">
    <source>
        <dbReference type="PROSITE" id="PS51186"/>
    </source>
</evidence>
<evidence type="ECO:0000313" key="2">
    <source>
        <dbReference type="EMBL" id="QCZ93321.1"/>
    </source>
</evidence>
<dbReference type="RefSeq" id="WP_139756067.1">
    <property type="nucleotide sequence ID" value="NZ_CP039852.1"/>
</dbReference>
<dbReference type="InterPro" id="IPR000182">
    <property type="entry name" value="GNAT_dom"/>
</dbReference>
<dbReference type="Pfam" id="PF13673">
    <property type="entry name" value="Acetyltransf_10"/>
    <property type="match status" value="1"/>
</dbReference>
<dbReference type="GO" id="GO:0016747">
    <property type="term" value="F:acyltransferase activity, transferring groups other than amino-acyl groups"/>
    <property type="evidence" value="ECO:0007669"/>
    <property type="project" value="InterPro"/>
</dbReference>
<dbReference type="KEGG" id="salk:FBQ74_07395"/>
<keyword evidence="2" id="KW-0808">Transferase</keyword>